<dbReference type="NCBIfam" id="TIGR02435">
    <property type="entry name" value="CobG"/>
    <property type="match status" value="1"/>
</dbReference>
<dbReference type="GO" id="GO:0051539">
    <property type="term" value="F:4 iron, 4 sulfur cluster binding"/>
    <property type="evidence" value="ECO:0007669"/>
    <property type="project" value="UniProtKB-KW"/>
</dbReference>
<dbReference type="GO" id="GO:0016491">
    <property type="term" value="F:oxidoreductase activity"/>
    <property type="evidence" value="ECO:0007669"/>
    <property type="project" value="UniProtKB-KW"/>
</dbReference>
<dbReference type="InterPro" id="IPR012798">
    <property type="entry name" value="Cbl_synth_CobG-like"/>
</dbReference>
<comment type="similarity">
    <text evidence="1">Belongs to the nitrite and sulfite reductase 4Fe-4S domain family.</text>
</comment>
<evidence type="ECO:0000313" key="11">
    <source>
        <dbReference type="Proteomes" id="UP000189935"/>
    </source>
</evidence>
<dbReference type="PANTHER" id="PTHR32439:SF0">
    <property type="entry name" value="FERREDOXIN--NITRITE REDUCTASE, CHLOROPLASTIC"/>
    <property type="match status" value="1"/>
</dbReference>
<dbReference type="InterPro" id="IPR006066">
    <property type="entry name" value="NO2/SO3_Rdtase_FeS/sirohaem_BS"/>
</dbReference>
<dbReference type="Gene3D" id="3.30.413.10">
    <property type="entry name" value="Sulfite Reductase Hemoprotein, domain 1"/>
    <property type="match status" value="2"/>
</dbReference>
<dbReference type="Pfam" id="PF01077">
    <property type="entry name" value="NIR_SIR"/>
    <property type="match status" value="2"/>
</dbReference>
<evidence type="ECO:0000256" key="4">
    <source>
        <dbReference type="ARBA" id="ARBA00022723"/>
    </source>
</evidence>
<dbReference type="AlphaFoldDB" id="A0A1M7FM26"/>
<organism evidence="10 11">
    <name type="scientific">Bradyrhizobium lablabi</name>
    <dbReference type="NCBI Taxonomy" id="722472"/>
    <lineage>
        <taxon>Bacteria</taxon>
        <taxon>Pseudomonadati</taxon>
        <taxon>Pseudomonadota</taxon>
        <taxon>Alphaproteobacteria</taxon>
        <taxon>Hyphomicrobiales</taxon>
        <taxon>Nitrobacteraceae</taxon>
        <taxon>Bradyrhizobium</taxon>
    </lineage>
</organism>
<dbReference type="PRINTS" id="PR00397">
    <property type="entry name" value="SIROHAEM"/>
</dbReference>
<evidence type="ECO:0000256" key="1">
    <source>
        <dbReference type="ARBA" id="ARBA00010429"/>
    </source>
</evidence>
<dbReference type="InterPro" id="IPR036136">
    <property type="entry name" value="Nit/Sulf_reduc_fer-like_dom_sf"/>
</dbReference>
<dbReference type="SUPFAM" id="SSF55124">
    <property type="entry name" value="Nitrite/Sulfite reductase N-terminal domain-like"/>
    <property type="match status" value="2"/>
</dbReference>
<feature type="domain" description="Nitrite/Sulfite reductase ferredoxin-like" evidence="9">
    <location>
        <begin position="153"/>
        <end position="212"/>
    </location>
</feature>
<keyword evidence="3" id="KW-0349">Heme</keyword>
<dbReference type="PANTHER" id="PTHR32439">
    <property type="entry name" value="FERREDOXIN--NITRITE REDUCTASE, CHLOROPLASTIC"/>
    <property type="match status" value="1"/>
</dbReference>
<evidence type="ECO:0000313" key="10">
    <source>
        <dbReference type="EMBL" id="SHM05121.1"/>
    </source>
</evidence>
<sequence>MEIEPALRAEAISSRAVAFPYPLTPLIVAAGASSRTMKIDPLSVDFTDEQKRYLEGFATGLQISKVGRGLGGASAGKANTEPSGPDAAHIKAQDRVIASGKKLVDQEKFKREEHPFDAYPRLKQQALTNAPPSPADNFRWRYYGLFYVAPAQDSYMCRLRIPNGILKHWQFAGMADLAERYCGPFCHVTTRANLQVREIPPKHAVTLIEGIQDLGLCSRGSGADNIRNVTGTPTAGIDPQELLDTREYAREWHYHILNDRSLTGLPRKFNVAFDGAGKIAVLEDTNDIAFAAVEVKDGFGVEPGVWFSLGIGGITGHKDFAKSTGIIVKPVDATKVADAIVRVFIDLGDRTNRLKARLKYVIDGMGMEKFLNLVEEKLGHAFTRVPPEALSPRPAFDRMAHIGVHRQKQEGLSWIGVALPVGKITCDQMRGLAKIARDLGDGELRLTVWQNLLISGVRNENVALAVAAIEAIGLATKASQIRAGLIACTGNAGCKFAASDTKRHAAAIGDWCEPRVEIDTPLNIHITGCHHSCAQHYISDIGLIAAKVPVGESDDTVEGYHLFAGGGFGPHADVGQEVFHDLKAEDAPKTVERLLKAYLAHRASPDETFLTFARRHDGETLRKLADAEVSS</sequence>
<evidence type="ECO:0000259" key="9">
    <source>
        <dbReference type="Pfam" id="PF03460"/>
    </source>
</evidence>
<feature type="domain" description="Nitrite/sulphite reductase 4Fe-4S" evidence="8">
    <location>
        <begin position="486"/>
        <end position="601"/>
    </location>
</feature>
<evidence type="ECO:0000256" key="3">
    <source>
        <dbReference type="ARBA" id="ARBA00022617"/>
    </source>
</evidence>
<dbReference type="NCBIfam" id="NF007126">
    <property type="entry name" value="PRK09567.1"/>
    <property type="match status" value="1"/>
</dbReference>
<keyword evidence="4" id="KW-0479">Metal-binding</keyword>
<dbReference type="InterPro" id="IPR005117">
    <property type="entry name" value="NiRdtase/SiRdtase_haem-b_fer"/>
</dbReference>
<dbReference type="GO" id="GO:0046872">
    <property type="term" value="F:metal ion binding"/>
    <property type="evidence" value="ECO:0007669"/>
    <property type="project" value="UniProtKB-KW"/>
</dbReference>
<evidence type="ECO:0000256" key="6">
    <source>
        <dbReference type="ARBA" id="ARBA00023004"/>
    </source>
</evidence>
<accession>A0A1M7FM26</accession>
<protein>
    <submittedName>
        <fullName evidence="10">NAD(P)H-dependent nitrite reductase catalytic subunit</fullName>
    </submittedName>
</protein>
<dbReference type="PROSITE" id="PS00365">
    <property type="entry name" value="NIR_SIR"/>
    <property type="match status" value="1"/>
</dbReference>
<evidence type="ECO:0000259" key="8">
    <source>
        <dbReference type="Pfam" id="PF01077"/>
    </source>
</evidence>
<keyword evidence="6" id="KW-0408">Iron</keyword>
<keyword evidence="7" id="KW-0411">Iron-sulfur</keyword>
<dbReference type="GO" id="GO:0020037">
    <property type="term" value="F:heme binding"/>
    <property type="evidence" value="ECO:0007669"/>
    <property type="project" value="InterPro"/>
</dbReference>
<proteinExistence type="inferred from homology"/>
<dbReference type="InterPro" id="IPR051329">
    <property type="entry name" value="NIR_SIR_4Fe-4S"/>
</dbReference>
<evidence type="ECO:0000256" key="7">
    <source>
        <dbReference type="ARBA" id="ARBA00023014"/>
    </source>
</evidence>
<feature type="domain" description="Nitrite/Sulfite reductase ferredoxin-like" evidence="9">
    <location>
        <begin position="405"/>
        <end position="471"/>
    </location>
</feature>
<keyword evidence="2" id="KW-0004">4Fe-4S</keyword>
<name>A0A1M7FM26_9BRAD</name>
<evidence type="ECO:0000256" key="5">
    <source>
        <dbReference type="ARBA" id="ARBA00023002"/>
    </source>
</evidence>
<dbReference type="InterPro" id="IPR045854">
    <property type="entry name" value="NO2/SO3_Rdtase_4Fe4S_sf"/>
</dbReference>
<dbReference type="Gene3D" id="3.90.480.10">
    <property type="entry name" value="Sulfite Reductase Hemoprotein,Domain 2"/>
    <property type="match status" value="1"/>
</dbReference>
<gene>
    <name evidence="10" type="ORF">SAMN05444159_7543</name>
</gene>
<keyword evidence="5" id="KW-0560">Oxidoreductase</keyword>
<dbReference type="SUPFAM" id="SSF56014">
    <property type="entry name" value="Nitrite and sulphite reductase 4Fe-4S domain-like"/>
    <property type="match status" value="2"/>
</dbReference>
<dbReference type="Proteomes" id="UP000189935">
    <property type="component" value="Chromosome I"/>
</dbReference>
<dbReference type="InterPro" id="IPR006067">
    <property type="entry name" value="NO2/SO3_Rdtase_4Fe4S_dom"/>
</dbReference>
<feature type="domain" description="Nitrite/sulphite reductase 4Fe-4S" evidence="8">
    <location>
        <begin position="223"/>
        <end position="381"/>
    </location>
</feature>
<dbReference type="Pfam" id="PF03460">
    <property type="entry name" value="NIR_SIR_ferr"/>
    <property type="match status" value="2"/>
</dbReference>
<dbReference type="EMBL" id="LT670844">
    <property type="protein sequence ID" value="SHM05121.1"/>
    <property type="molecule type" value="Genomic_DNA"/>
</dbReference>
<reference evidence="10 11" key="1">
    <citation type="submission" date="2016-11" db="EMBL/GenBank/DDBJ databases">
        <authorList>
            <person name="Jaros S."/>
            <person name="Januszkiewicz K."/>
            <person name="Wedrychowicz H."/>
        </authorList>
    </citation>
    <scope>NUCLEOTIDE SEQUENCE [LARGE SCALE GENOMIC DNA]</scope>
    <source>
        <strain evidence="10 11">GAS499</strain>
    </source>
</reference>
<evidence type="ECO:0000256" key="2">
    <source>
        <dbReference type="ARBA" id="ARBA00022485"/>
    </source>
</evidence>